<accession>A0AA85JGP4</accession>
<evidence type="ECO:0000313" key="9">
    <source>
        <dbReference type="WBParaSite" id="TREG1_34540.1"/>
    </source>
</evidence>
<dbReference type="InterPro" id="IPR018108">
    <property type="entry name" value="MCP_transmembrane"/>
</dbReference>
<evidence type="ECO:0000313" key="8">
    <source>
        <dbReference type="Proteomes" id="UP000050795"/>
    </source>
</evidence>
<keyword evidence="3 5" id="KW-0812">Transmembrane</keyword>
<evidence type="ECO:0000256" key="2">
    <source>
        <dbReference type="ARBA" id="ARBA00006375"/>
    </source>
</evidence>
<feature type="repeat" description="Solcar" evidence="5">
    <location>
        <begin position="20"/>
        <end position="101"/>
    </location>
</feature>
<evidence type="ECO:0000256" key="3">
    <source>
        <dbReference type="ARBA" id="ARBA00022692"/>
    </source>
</evidence>
<dbReference type="Pfam" id="PF00153">
    <property type="entry name" value="Mito_carr"/>
    <property type="match status" value="3"/>
</dbReference>
<feature type="transmembrane region" description="Helical" evidence="7">
    <location>
        <begin position="20"/>
        <end position="42"/>
    </location>
</feature>
<evidence type="ECO:0000256" key="4">
    <source>
        <dbReference type="ARBA" id="ARBA00023136"/>
    </source>
</evidence>
<dbReference type="PANTHER" id="PTHR46314:SF2">
    <property type="entry name" value="SOLUTE CARRIER FAMILY 25 MEMBER 44"/>
    <property type="match status" value="1"/>
</dbReference>
<keyword evidence="8" id="KW-1185">Reference proteome</keyword>
<dbReference type="InterPro" id="IPR023395">
    <property type="entry name" value="MCP_dom_sf"/>
</dbReference>
<reference evidence="8" key="1">
    <citation type="submission" date="2022-06" db="EMBL/GenBank/DDBJ databases">
        <authorList>
            <person name="Berger JAMES D."/>
            <person name="Berger JAMES D."/>
        </authorList>
    </citation>
    <scope>NUCLEOTIDE SEQUENCE [LARGE SCALE GENOMIC DNA]</scope>
</reference>
<comment type="similarity">
    <text evidence="2 6">Belongs to the mitochondrial carrier (TC 2.A.29) family.</text>
</comment>
<evidence type="ECO:0008006" key="10">
    <source>
        <dbReference type="Google" id="ProtNLM"/>
    </source>
</evidence>
<evidence type="ECO:0000256" key="1">
    <source>
        <dbReference type="ARBA" id="ARBA00004141"/>
    </source>
</evidence>
<comment type="subcellular location">
    <subcellularLocation>
        <location evidence="1">Membrane</location>
        <topology evidence="1">Multi-pass membrane protein</topology>
    </subcellularLocation>
</comment>
<feature type="repeat" description="Solcar" evidence="5">
    <location>
        <begin position="109"/>
        <end position="226"/>
    </location>
</feature>
<organism evidence="8 9">
    <name type="scientific">Trichobilharzia regenti</name>
    <name type="common">Nasal bird schistosome</name>
    <dbReference type="NCBI Taxonomy" id="157069"/>
    <lineage>
        <taxon>Eukaryota</taxon>
        <taxon>Metazoa</taxon>
        <taxon>Spiralia</taxon>
        <taxon>Lophotrochozoa</taxon>
        <taxon>Platyhelminthes</taxon>
        <taxon>Trematoda</taxon>
        <taxon>Digenea</taxon>
        <taxon>Strigeidida</taxon>
        <taxon>Schistosomatoidea</taxon>
        <taxon>Schistosomatidae</taxon>
        <taxon>Trichobilharzia</taxon>
    </lineage>
</organism>
<name>A0AA85JGP4_TRIRE</name>
<proteinExistence type="inferred from homology"/>
<dbReference type="Gene3D" id="1.50.40.10">
    <property type="entry name" value="Mitochondrial carrier domain"/>
    <property type="match status" value="2"/>
</dbReference>
<feature type="transmembrane region" description="Helical" evidence="7">
    <location>
        <begin position="197"/>
        <end position="219"/>
    </location>
</feature>
<protein>
    <recommendedName>
        <fullName evidence="10">Solute carrier family 25 member 44</fullName>
    </recommendedName>
</protein>
<sequence>MPGDRKNFEVIELSMLKKHIFFPLSGLGNFTAQTVLYPFVLLRTRLQLQEGAQVYRGLIHALSSVIREEGFRGLYSGYLVRSFHIFSGTIYVSTYEVARHACSVFPALSPVHRSFIGGGVASCVAQSFFVPVDVVSQHLMVLNRNRFHANMSCISSTNIKDFHPLTPVQLSQREMDSNWGRLRGVIRYIKQTHGIKGFYKGYLISMCTFVPSSALWWSFYDKFCILIHFISTKIWKEPIPDSMLSPSNSDSSPIPRLMIQLVSAPLAGISSAVIVNPLDVVRVRMQVSHMPFKQSAINLWQTEGIRWFSKGLSARLVQTTIYSFWLVLVYEPMKIFCLKDDYRDRFYALQTD</sequence>
<dbReference type="PROSITE" id="PS50920">
    <property type="entry name" value="SOLCAR"/>
    <property type="match status" value="3"/>
</dbReference>
<dbReference type="GO" id="GO:0005739">
    <property type="term" value="C:mitochondrion"/>
    <property type="evidence" value="ECO:0007669"/>
    <property type="project" value="InterPro"/>
</dbReference>
<feature type="repeat" description="Solcar" evidence="5">
    <location>
        <begin position="255"/>
        <end position="336"/>
    </location>
</feature>
<dbReference type="GO" id="GO:0009083">
    <property type="term" value="P:branched-chain amino acid catabolic process"/>
    <property type="evidence" value="ECO:0007669"/>
    <property type="project" value="InterPro"/>
</dbReference>
<evidence type="ECO:0000256" key="7">
    <source>
        <dbReference type="SAM" id="Phobius"/>
    </source>
</evidence>
<keyword evidence="4 5" id="KW-0472">Membrane</keyword>
<dbReference type="GO" id="GO:0016020">
    <property type="term" value="C:membrane"/>
    <property type="evidence" value="ECO:0007669"/>
    <property type="project" value="UniProtKB-SubCell"/>
</dbReference>
<reference evidence="9" key="2">
    <citation type="submission" date="2023-11" db="UniProtKB">
        <authorList>
            <consortium name="WormBaseParasite"/>
        </authorList>
    </citation>
    <scope>IDENTIFICATION</scope>
</reference>
<dbReference type="PANTHER" id="PTHR46314">
    <property type="entry name" value="SOLUTE CARRIER FAMILY 25 MEMBER 44"/>
    <property type="match status" value="1"/>
</dbReference>
<dbReference type="InterPro" id="IPR042164">
    <property type="entry name" value="SLC25A44"/>
</dbReference>
<dbReference type="AlphaFoldDB" id="A0AA85JGP4"/>
<dbReference type="SUPFAM" id="SSF103506">
    <property type="entry name" value="Mitochondrial carrier"/>
    <property type="match status" value="1"/>
</dbReference>
<dbReference type="Proteomes" id="UP000050795">
    <property type="component" value="Unassembled WGS sequence"/>
</dbReference>
<dbReference type="GO" id="GO:0015658">
    <property type="term" value="F:branched-chain amino acid transmembrane transporter activity"/>
    <property type="evidence" value="ECO:0007669"/>
    <property type="project" value="InterPro"/>
</dbReference>
<evidence type="ECO:0000256" key="5">
    <source>
        <dbReference type="PROSITE-ProRule" id="PRU00282"/>
    </source>
</evidence>
<keyword evidence="6" id="KW-0813">Transport</keyword>
<evidence type="ECO:0000256" key="6">
    <source>
        <dbReference type="RuleBase" id="RU000488"/>
    </source>
</evidence>
<dbReference type="WBParaSite" id="TREG1_34540.1">
    <property type="protein sequence ID" value="TREG1_34540.1"/>
    <property type="gene ID" value="TREG1_34540"/>
</dbReference>
<keyword evidence="7" id="KW-1133">Transmembrane helix</keyword>